<accession>U6MT15</accession>
<protein>
    <submittedName>
        <fullName evidence="1">Uncharacterized protein</fullName>
    </submittedName>
</protein>
<name>U6MT15_9EIME</name>
<evidence type="ECO:0000313" key="2">
    <source>
        <dbReference type="Proteomes" id="UP000030754"/>
    </source>
</evidence>
<dbReference type="EMBL" id="HG723487">
    <property type="protein sequence ID" value="CDJ66233.1"/>
    <property type="molecule type" value="Genomic_DNA"/>
</dbReference>
<keyword evidence="2" id="KW-1185">Reference proteome</keyword>
<dbReference type="VEuPathDB" id="ToxoDB:ENH_00017040"/>
<dbReference type="Proteomes" id="UP000030754">
    <property type="component" value="Unassembled WGS sequence"/>
</dbReference>
<sequence length="20" mass="2338">MAHESCLYLVSCMHCPEREV</sequence>
<reference evidence="1" key="1">
    <citation type="submission" date="2013-10" db="EMBL/GenBank/DDBJ databases">
        <title>Genomic analysis of the causative agents of coccidiosis in chickens.</title>
        <authorList>
            <person name="Reid A.J."/>
            <person name="Blake D."/>
            <person name="Billington K."/>
            <person name="Browne H."/>
            <person name="Dunn M."/>
            <person name="Hung S."/>
            <person name="Kawahara F."/>
            <person name="Miranda-Saavedra D."/>
            <person name="Mourier T."/>
            <person name="Nagra H."/>
            <person name="Otto T.D."/>
            <person name="Rawlings N."/>
            <person name="Sanchez A."/>
            <person name="Sanders M."/>
            <person name="Subramaniam C."/>
            <person name="Tay Y."/>
            <person name="Dear P."/>
            <person name="Doerig C."/>
            <person name="Gruber A."/>
            <person name="Parkinson J."/>
            <person name="Shirley M."/>
            <person name="Wan K.L."/>
            <person name="Berriman M."/>
            <person name="Tomley F."/>
            <person name="Pain A."/>
        </authorList>
    </citation>
    <scope>NUCLEOTIDE SEQUENCE [LARGE SCALE GENOMIC DNA]</scope>
    <source>
        <strain evidence="1">Houghton</strain>
    </source>
</reference>
<gene>
    <name evidence="1" type="ORF">ENH_00017040</name>
</gene>
<dbReference type="GeneID" id="25471880"/>
<dbReference type="RefSeq" id="XP_013434701.1">
    <property type="nucleotide sequence ID" value="XM_013579247.1"/>
</dbReference>
<proteinExistence type="predicted"/>
<organism evidence="1 2">
    <name type="scientific">Eimeria necatrix</name>
    <dbReference type="NCBI Taxonomy" id="51315"/>
    <lineage>
        <taxon>Eukaryota</taxon>
        <taxon>Sar</taxon>
        <taxon>Alveolata</taxon>
        <taxon>Apicomplexa</taxon>
        <taxon>Conoidasida</taxon>
        <taxon>Coccidia</taxon>
        <taxon>Eucoccidiorida</taxon>
        <taxon>Eimeriorina</taxon>
        <taxon>Eimeriidae</taxon>
        <taxon>Eimeria</taxon>
    </lineage>
</organism>
<dbReference type="AlphaFoldDB" id="U6MT15"/>
<reference evidence="1" key="2">
    <citation type="submission" date="2013-10" db="EMBL/GenBank/DDBJ databases">
        <authorList>
            <person name="Aslett M."/>
        </authorList>
    </citation>
    <scope>NUCLEOTIDE SEQUENCE [LARGE SCALE GENOMIC DNA]</scope>
    <source>
        <strain evidence="1">Houghton</strain>
    </source>
</reference>
<evidence type="ECO:0000313" key="1">
    <source>
        <dbReference type="EMBL" id="CDJ66233.1"/>
    </source>
</evidence>